<dbReference type="EMBL" id="WBOT01000004">
    <property type="protein sequence ID" value="KAB2331827.1"/>
    <property type="molecule type" value="Genomic_DNA"/>
</dbReference>
<reference evidence="1 2" key="1">
    <citation type="journal article" date="2014" name="Arch. Microbiol.">
        <title>Bacillus mesophilum sp. nov., strain IITR-54T, a novel 4-chlorobiphenyl dechlorinating bacterium.</title>
        <authorList>
            <person name="Manickam N."/>
            <person name="Singh N.K."/>
            <person name="Bajaj A."/>
            <person name="Kumar R.M."/>
            <person name="Kaur G."/>
            <person name="Kaur N."/>
            <person name="Bala M."/>
            <person name="Kumar A."/>
            <person name="Mayilraj S."/>
        </authorList>
    </citation>
    <scope>NUCLEOTIDE SEQUENCE [LARGE SCALE GENOMIC DNA]</scope>
    <source>
        <strain evidence="1 2">IITR-54</strain>
    </source>
</reference>
<comment type="caution">
    <text evidence="1">The sequence shown here is derived from an EMBL/GenBank/DDBJ whole genome shotgun (WGS) entry which is preliminary data.</text>
</comment>
<dbReference type="AlphaFoldDB" id="A0A7V7RKI9"/>
<dbReference type="OrthoDB" id="2453421at2"/>
<keyword evidence="2" id="KW-1185">Reference proteome</keyword>
<evidence type="ECO:0000313" key="1">
    <source>
        <dbReference type="EMBL" id="KAB2331827.1"/>
    </source>
</evidence>
<gene>
    <name evidence="1" type="ORF">F7732_14240</name>
</gene>
<protein>
    <submittedName>
        <fullName evidence="1">Uncharacterized protein</fullName>
    </submittedName>
</protein>
<name>A0A7V7RKI9_9BACI</name>
<sequence length="84" mass="9974">MKILSHSYRKRGGIEFVFAEFPNSKVLLVPIKKYYFVKSVRWSAEDPPVSRRDLEKMEIAVNELLGTIDFYKQRIYPLTSLKKY</sequence>
<proteinExistence type="predicted"/>
<dbReference type="Proteomes" id="UP000441354">
    <property type="component" value="Unassembled WGS sequence"/>
</dbReference>
<accession>A0A7V7RKI9</accession>
<dbReference type="RefSeq" id="WP_151574694.1">
    <property type="nucleotide sequence ID" value="NZ_WBOT01000004.1"/>
</dbReference>
<evidence type="ECO:0000313" key="2">
    <source>
        <dbReference type="Proteomes" id="UP000441354"/>
    </source>
</evidence>
<organism evidence="1 2">
    <name type="scientific">Bacillus mesophilum</name>
    <dbReference type="NCBI Taxonomy" id="1071718"/>
    <lineage>
        <taxon>Bacteria</taxon>
        <taxon>Bacillati</taxon>
        <taxon>Bacillota</taxon>
        <taxon>Bacilli</taxon>
        <taxon>Bacillales</taxon>
        <taxon>Bacillaceae</taxon>
        <taxon>Bacillus</taxon>
    </lineage>
</organism>